<organism evidence="2 3">
    <name type="scientific">Corchorus capsularis</name>
    <name type="common">Jute</name>
    <dbReference type="NCBI Taxonomy" id="210143"/>
    <lineage>
        <taxon>Eukaryota</taxon>
        <taxon>Viridiplantae</taxon>
        <taxon>Streptophyta</taxon>
        <taxon>Embryophyta</taxon>
        <taxon>Tracheophyta</taxon>
        <taxon>Spermatophyta</taxon>
        <taxon>Magnoliopsida</taxon>
        <taxon>eudicotyledons</taxon>
        <taxon>Gunneridae</taxon>
        <taxon>Pentapetalae</taxon>
        <taxon>rosids</taxon>
        <taxon>malvids</taxon>
        <taxon>Malvales</taxon>
        <taxon>Malvaceae</taxon>
        <taxon>Grewioideae</taxon>
        <taxon>Apeibeae</taxon>
        <taxon>Corchorus</taxon>
    </lineage>
</organism>
<feature type="compositionally biased region" description="Polar residues" evidence="1">
    <location>
        <begin position="406"/>
        <end position="417"/>
    </location>
</feature>
<feature type="region of interest" description="Disordered" evidence="1">
    <location>
        <begin position="382"/>
        <end position="421"/>
    </location>
</feature>
<feature type="region of interest" description="Disordered" evidence="1">
    <location>
        <begin position="240"/>
        <end position="266"/>
    </location>
</feature>
<dbReference type="AlphaFoldDB" id="A0A1R3ICZ5"/>
<protein>
    <submittedName>
        <fullName evidence="2">Uncharacterized protein</fullName>
    </submittedName>
</protein>
<reference evidence="2 3" key="1">
    <citation type="submission" date="2013-09" db="EMBL/GenBank/DDBJ databases">
        <title>Corchorus capsularis genome sequencing.</title>
        <authorList>
            <person name="Alam M."/>
            <person name="Haque M.S."/>
            <person name="Islam M.S."/>
            <person name="Emdad E.M."/>
            <person name="Islam M.M."/>
            <person name="Ahmed B."/>
            <person name="Halim A."/>
            <person name="Hossen Q.M.M."/>
            <person name="Hossain M.Z."/>
            <person name="Ahmed R."/>
            <person name="Khan M.M."/>
            <person name="Islam R."/>
            <person name="Rashid M.M."/>
            <person name="Khan S.A."/>
            <person name="Rahman M.S."/>
            <person name="Alam M."/>
        </authorList>
    </citation>
    <scope>NUCLEOTIDE SEQUENCE [LARGE SCALE GENOMIC DNA]</scope>
    <source>
        <strain evidence="3">cv. CVL-1</strain>
        <tissue evidence="2">Whole seedling</tissue>
    </source>
</reference>
<feature type="region of interest" description="Disordered" evidence="1">
    <location>
        <begin position="78"/>
        <end position="111"/>
    </location>
</feature>
<name>A0A1R3ICZ5_COCAP</name>
<dbReference type="Proteomes" id="UP000188268">
    <property type="component" value="Unassembled WGS sequence"/>
</dbReference>
<feature type="region of interest" description="Disordered" evidence="1">
    <location>
        <begin position="296"/>
        <end position="358"/>
    </location>
</feature>
<feature type="compositionally biased region" description="Polar residues" evidence="1">
    <location>
        <begin position="305"/>
        <end position="358"/>
    </location>
</feature>
<feature type="compositionally biased region" description="Basic and acidic residues" evidence="1">
    <location>
        <begin position="241"/>
        <end position="253"/>
    </location>
</feature>
<evidence type="ECO:0000313" key="2">
    <source>
        <dbReference type="EMBL" id="OMO80425.1"/>
    </source>
</evidence>
<dbReference type="EMBL" id="AWWV01010303">
    <property type="protein sequence ID" value="OMO80425.1"/>
    <property type="molecule type" value="Genomic_DNA"/>
</dbReference>
<feature type="region of interest" description="Disordered" evidence="1">
    <location>
        <begin position="165"/>
        <end position="198"/>
    </location>
</feature>
<feature type="compositionally biased region" description="Polar residues" evidence="1">
    <location>
        <begin position="185"/>
        <end position="197"/>
    </location>
</feature>
<comment type="caution">
    <text evidence="2">The sequence shown here is derived from an EMBL/GenBank/DDBJ whole genome shotgun (WGS) entry which is preliminary data.</text>
</comment>
<dbReference type="OrthoDB" id="1923324at2759"/>
<dbReference type="OMA" id="KSCATRQ"/>
<feature type="compositionally biased region" description="Low complexity" evidence="1">
    <location>
        <begin position="255"/>
        <end position="264"/>
    </location>
</feature>
<evidence type="ECO:0000256" key="1">
    <source>
        <dbReference type="SAM" id="MobiDB-lite"/>
    </source>
</evidence>
<accession>A0A1R3ICZ5</accession>
<dbReference type="Gramene" id="OMO80425">
    <property type="protein sequence ID" value="OMO80425"/>
    <property type="gene ID" value="CCACVL1_12966"/>
</dbReference>
<keyword evidence="3" id="KW-1185">Reference proteome</keyword>
<gene>
    <name evidence="2" type="ORF">CCACVL1_12966</name>
</gene>
<proteinExistence type="predicted"/>
<evidence type="ECO:0000313" key="3">
    <source>
        <dbReference type="Proteomes" id="UP000188268"/>
    </source>
</evidence>
<sequence length="448" mass="49254">MASKNQKDHWAFLEEIEAPMWVDLTLEAELSVQDIDDDWFLGNHLFHQCSSQQLKSAFSRSAEEGISLELDLVEAASSPGLPRSVSRSRGKDYHNKKWKRDQYNGSSNKIQPVKGLNGKFRKVDSGPGQEIKPKLSYISLKSTASSKTSLASELTENVKPKSLKPVSMFRGPARSWSPMADKSGETNTRSTLTSENVQQQQQQKFFEVSSRGLGQTSGLLSSVRLSLRKSCITRPASRVEINADRRDSRDHKSSSGKSSVGSSSFCGRDVKKSTIAEIKRKEQTPDSRNVARMTEAAKNKMKPSNMCNTSNVRGKVGNRTSRAGGLTTTAKPTCQEATKSKANSQTLRSKQSLPLKNNQQKSLVSAAKATKKVGVGRINRVTGGGKENIKGELSQPQKCNGRGTVKETSQSPSQNKGGRTKLVAHKGRVGNQREVKNSTNFTQKVYFR</sequence>